<dbReference type="GO" id="GO:0009234">
    <property type="term" value="P:menaquinone biosynthetic process"/>
    <property type="evidence" value="ECO:0007669"/>
    <property type="project" value="UniProtKB-UniRule"/>
</dbReference>
<reference evidence="6" key="2">
    <citation type="submission" date="2011-02" db="EMBL/GenBank/DDBJ databases">
        <title>The complete genome of Pedobacter saltans DSM 12145.</title>
        <authorList>
            <consortium name="US DOE Joint Genome Institute (JGI-PGF)"/>
            <person name="Lucas S."/>
            <person name="Copeland A."/>
            <person name="Lapidus A."/>
            <person name="Bruce D."/>
            <person name="Goodwin L."/>
            <person name="Pitluck S."/>
            <person name="Kyrpides N."/>
            <person name="Mavromatis K."/>
            <person name="Pagani I."/>
            <person name="Ivanova N."/>
            <person name="Ovchinnikova G."/>
            <person name="Lu M."/>
            <person name="Detter J.C."/>
            <person name="Han C."/>
            <person name="Land M."/>
            <person name="Hauser L."/>
            <person name="Markowitz V."/>
            <person name="Cheng J.-F."/>
            <person name="Hugenholtz P."/>
            <person name="Woyke T."/>
            <person name="Wu D."/>
            <person name="Tindall B."/>
            <person name="Pomrenke H.G."/>
            <person name="Brambilla E."/>
            <person name="Klenk H.-P."/>
            <person name="Eisen J.A."/>
        </authorList>
    </citation>
    <scope>NUCLEOTIDE SEQUENCE [LARGE SCALE GENOMIC DNA]</scope>
    <source>
        <strain evidence="6">ATCC 51119 / DSM 12145 / JCM 21818 / LMG 10337 / NBRC 100064 / NCIMB 13643</strain>
    </source>
</reference>
<dbReference type="UniPathway" id="UPA00079"/>
<dbReference type="CDD" id="cd13634">
    <property type="entry name" value="PBP2_Sco4506"/>
    <property type="match status" value="1"/>
</dbReference>
<dbReference type="eggNOG" id="COG1427">
    <property type="taxonomic scope" value="Bacteria"/>
</dbReference>
<keyword evidence="6" id="KW-1185">Reference proteome</keyword>
<proteinExistence type="inferred from homology"/>
<evidence type="ECO:0000256" key="2">
    <source>
        <dbReference type="ARBA" id="ARBA00022428"/>
    </source>
</evidence>
<keyword evidence="3 4" id="KW-0456">Lyase</keyword>
<dbReference type="HOGENOM" id="CLU_059898_0_0_10"/>
<dbReference type="GO" id="GO:0016836">
    <property type="term" value="F:hydro-lyase activity"/>
    <property type="evidence" value="ECO:0007669"/>
    <property type="project" value="UniProtKB-UniRule"/>
</dbReference>
<dbReference type="OrthoDB" id="9810112at2"/>
<evidence type="ECO:0000313" key="5">
    <source>
        <dbReference type="EMBL" id="ADY51720.1"/>
    </source>
</evidence>
<comment type="pathway">
    <text evidence="1 4">Quinol/quinone metabolism; menaquinone biosynthesis.</text>
</comment>
<dbReference type="Pfam" id="PF02621">
    <property type="entry name" value="VitK2_biosynth"/>
    <property type="match status" value="1"/>
</dbReference>
<dbReference type="Gene3D" id="3.40.190.10">
    <property type="entry name" value="Periplasmic binding protein-like II"/>
    <property type="match status" value="2"/>
</dbReference>
<dbReference type="STRING" id="762903.Pedsa_1151"/>
<reference evidence="5 6" key="1">
    <citation type="journal article" date="2011" name="Stand. Genomic Sci.">
        <title>Complete genome sequence of the gliding, heparinolytic Pedobacter saltans type strain (113).</title>
        <authorList>
            <person name="Liolios K."/>
            <person name="Sikorski J."/>
            <person name="Lu M."/>
            <person name="Nolan M."/>
            <person name="Lapidus A."/>
            <person name="Lucas S."/>
            <person name="Hammon N."/>
            <person name="Deshpande S."/>
            <person name="Cheng J.F."/>
            <person name="Tapia R."/>
            <person name="Han C."/>
            <person name="Goodwin L."/>
            <person name="Pitluck S."/>
            <person name="Huntemann M."/>
            <person name="Ivanova N."/>
            <person name="Pagani I."/>
            <person name="Mavromatis K."/>
            <person name="Ovchinikova G."/>
            <person name="Pati A."/>
            <person name="Chen A."/>
            <person name="Palaniappan K."/>
            <person name="Land M."/>
            <person name="Hauser L."/>
            <person name="Brambilla E.M."/>
            <person name="Kotsyurbenko O."/>
            <person name="Rohde M."/>
            <person name="Tindall B.J."/>
            <person name="Abt B."/>
            <person name="Goker M."/>
            <person name="Detter J.C."/>
            <person name="Woyke T."/>
            <person name="Bristow J."/>
            <person name="Eisen J.A."/>
            <person name="Markowitz V."/>
            <person name="Hugenholtz P."/>
            <person name="Klenk H.P."/>
            <person name="Kyrpides N.C."/>
        </authorList>
    </citation>
    <scope>NUCLEOTIDE SEQUENCE [LARGE SCALE GENOMIC DNA]</scope>
    <source>
        <strain evidence="6">ATCC 51119 / DSM 12145 / JCM 21818 / LMG 10337 / NBRC 100064 / NCIMB 13643</strain>
    </source>
</reference>
<gene>
    <name evidence="4" type="primary">mqnA</name>
    <name evidence="5" type="ordered locus">Pedsa_1151</name>
</gene>
<dbReference type="AlphaFoldDB" id="F0SCC3"/>
<comment type="similarity">
    <text evidence="4">Belongs to the MqnA/MqnD family. MqnA subfamily.</text>
</comment>
<sequence>MIRFSVVSYTNTKPFLYGLENSPLREKIDLKVDYPALCAQKLIEDKADVGLIPVAAILKLEEYHIISDYCIGATGKVNSVFVFSNCPIEEVEFIQLDPESRSSNNLALVLMKNFWKINPVKIINAEDYGASIQEHTAFVQIGDRTFGKKQQFKYVYDLAEEWMKFTGLPFVFAAWVSNKKLPDDFIKELNEAFKYGIDHIDDVLSDLPPYEGFDLRQYLHSDLDFHLNDKKKEALALFHQYMKEL</sequence>
<comment type="function">
    <text evidence="4">Catalyzes the dehydration of chorismate into 3-[(1-carboxyvinyl)oxy]benzoate, a step in the biosynthesis of menaquinone (MK, vitamin K2).</text>
</comment>
<comment type="catalytic activity">
    <reaction evidence="4">
        <text>chorismate = 3-[(1-carboxyvinyl)-oxy]benzoate + H2O</text>
        <dbReference type="Rhea" id="RHEA:40051"/>
        <dbReference type="ChEBI" id="CHEBI:15377"/>
        <dbReference type="ChEBI" id="CHEBI:29748"/>
        <dbReference type="ChEBI" id="CHEBI:76981"/>
        <dbReference type="EC" id="4.2.1.151"/>
    </reaction>
</comment>
<dbReference type="Proteomes" id="UP000000310">
    <property type="component" value="Chromosome"/>
</dbReference>
<dbReference type="PANTHER" id="PTHR37690:SF1">
    <property type="entry name" value="CHORISMATE DEHYDRATASE"/>
    <property type="match status" value="1"/>
</dbReference>
<dbReference type="EC" id="4.2.1.151" evidence="4"/>
<dbReference type="InterPro" id="IPR030868">
    <property type="entry name" value="MqnA"/>
</dbReference>
<dbReference type="InterPro" id="IPR003773">
    <property type="entry name" value="Menaquinone_biosynth"/>
</dbReference>
<name>F0SCC3_PSESL</name>
<accession>F0SCC3</accession>
<dbReference type="PANTHER" id="PTHR37690">
    <property type="entry name" value="CHORISMATE DEHYDRATASE"/>
    <property type="match status" value="1"/>
</dbReference>
<protein>
    <recommendedName>
        <fullName evidence="4">Chorismate dehydratase</fullName>
        <ecNumber evidence="4">4.2.1.151</ecNumber>
    </recommendedName>
    <alternativeName>
        <fullName evidence="4">Menaquinone biosynthetic enzyme MqnA</fullName>
    </alternativeName>
</protein>
<keyword evidence="2 4" id="KW-0474">Menaquinone biosynthesis</keyword>
<dbReference type="RefSeq" id="WP_013632219.1">
    <property type="nucleotide sequence ID" value="NC_015177.1"/>
</dbReference>
<evidence type="ECO:0000256" key="3">
    <source>
        <dbReference type="ARBA" id="ARBA00023239"/>
    </source>
</evidence>
<dbReference type="SUPFAM" id="SSF53850">
    <property type="entry name" value="Periplasmic binding protein-like II"/>
    <property type="match status" value="1"/>
</dbReference>
<evidence type="ECO:0000256" key="1">
    <source>
        <dbReference type="ARBA" id="ARBA00004863"/>
    </source>
</evidence>
<dbReference type="EMBL" id="CP002545">
    <property type="protein sequence ID" value="ADY51720.1"/>
    <property type="molecule type" value="Genomic_DNA"/>
</dbReference>
<dbReference type="HAMAP" id="MF_00995">
    <property type="entry name" value="MqnA"/>
    <property type="match status" value="1"/>
</dbReference>
<organism evidence="5 6">
    <name type="scientific">Pseudopedobacter saltans (strain ATCC 51119 / DSM 12145 / JCM 21818 / CCUG 39354 / LMG 10337 / NBRC 100064 / NCIMB 13643)</name>
    <name type="common">Pedobacter saltans</name>
    <dbReference type="NCBI Taxonomy" id="762903"/>
    <lineage>
        <taxon>Bacteria</taxon>
        <taxon>Pseudomonadati</taxon>
        <taxon>Bacteroidota</taxon>
        <taxon>Sphingobacteriia</taxon>
        <taxon>Sphingobacteriales</taxon>
        <taxon>Sphingobacteriaceae</taxon>
        <taxon>Pseudopedobacter</taxon>
    </lineage>
</organism>
<evidence type="ECO:0000313" key="6">
    <source>
        <dbReference type="Proteomes" id="UP000000310"/>
    </source>
</evidence>
<evidence type="ECO:0000256" key="4">
    <source>
        <dbReference type="HAMAP-Rule" id="MF_00995"/>
    </source>
</evidence>
<dbReference type="KEGG" id="psn:Pedsa_1151"/>